<proteinExistence type="predicted"/>
<comment type="caution">
    <text evidence="1">The sequence shown here is derived from an EMBL/GenBank/DDBJ whole genome shotgun (WGS) entry which is preliminary data.</text>
</comment>
<dbReference type="STRING" id="139825.A0A401GJQ4"/>
<dbReference type="EMBL" id="BFAD01000004">
    <property type="protein sequence ID" value="GBE82390.1"/>
    <property type="molecule type" value="Genomic_DNA"/>
</dbReference>
<accession>A0A401GJQ4</accession>
<organism evidence="1 2">
    <name type="scientific">Sparassis crispa</name>
    <dbReference type="NCBI Taxonomy" id="139825"/>
    <lineage>
        <taxon>Eukaryota</taxon>
        <taxon>Fungi</taxon>
        <taxon>Dikarya</taxon>
        <taxon>Basidiomycota</taxon>
        <taxon>Agaricomycotina</taxon>
        <taxon>Agaricomycetes</taxon>
        <taxon>Polyporales</taxon>
        <taxon>Sparassidaceae</taxon>
        <taxon>Sparassis</taxon>
    </lineage>
</organism>
<reference evidence="1 2" key="1">
    <citation type="journal article" date="2018" name="Sci. Rep.">
        <title>Genome sequence of the cauliflower mushroom Sparassis crispa (Hanabiratake) and its association with beneficial usage.</title>
        <authorList>
            <person name="Kiyama R."/>
            <person name="Furutani Y."/>
            <person name="Kawaguchi K."/>
            <person name="Nakanishi T."/>
        </authorList>
    </citation>
    <scope>NUCLEOTIDE SEQUENCE [LARGE SCALE GENOMIC DNA]</scope>
</reference>
<dbReference type="AlphaFoldDB" id="A0A401GJQ4"/>
<evidence type="ECO:0008006" key="3">
    <source>
        <dbReference type="Google" id="ProtNLM"/>
    </source>
</evidence>
<protein>
    <recommendedName>
        <fullName evidence="3">Reverse transcriptase domain-containing protein</fullName>
    </recommendedName>
</protein>
<dbReference type="RefSeq" id="XP_027613303.1">
    <property type="nucleotide sequence ID" value="XM_027757502.1"/>
</dbReference>
<sequence length="404" mass="46320">MLFGPLPPVCPAIYLRTRAICIVSEYTYVGTTFSSTSRYIFAHHYSHKAKVARQVANAALGLESMIGDLPPEDGKRLYMARIDPHLTFACEVALDIDPTLLQPLVHIQQTYLRRLLGLNSRCQLLVLFSETGILPLKYRRAMLALRYLRHLLILPTDDLAAIALAQAHQLAVNGFPSWVSDLHVVLQRMETPVGFDLHHPLTLRCVDDCLHKLTASLEGYVQRELNDSPRLLLLRQRTELTNDGRHVHHTLAFRHYLRVTCAEHRKALTRLLVSDHALAVEQLRRAERGRATVPREWRICRLCRHRDIIEDPVHALFECTSHPDLVSLRDTFLNTVFAERTNLRTAYNTLSRLAFTRELIAQEHSIALLAKFAHDVLQIFTRENLIVVSSREELERFPTSLMHP</sequence>
<dbReference type="InParanoid" id="A0A401GJQ4"/>
<gene>
    <name evidence="1" type="ORF">SCP_0407740</name>
</gene>
<dbReference type="GeneID" id="38779307"/>
<dbReference type="OrthoDB" id="2802125at2759"/>
<name>A0A401GJQ4_9APHY</name>
<keyword evidence="2" id="KW-1185">Reference proteome</keyword>
<dbReference type="Proteomes" id="UP000287166">
    <property type="component" value="Unassembled WGS sequence"/>
</dbReference>
<evidence type="ECO:0000313" key="2">
    <source>
        <dbReference type="Proteomes" id="UP000287166"/>
    </source>
</evidence>
<evidence type="ECO:0000313" key="1">
    <source>
        <dbReference type="EMBL" id="GBE82390.1"/>
    </source>
</evidence>